<dbReference type="SMART" id="SM00388">
    <property type="entry name" value="HisKA"/>
    <property type="match status" value="1"/>
</dbReference>
<keyword evidence="4" id="KW-1003">Cell membrane</keyword>
<gene>
    <name evidence="17" type="ORF">HMPREF9470_03567</name>
</gene>
<dbReference type="CDD" id="cd00082">
    <property type="entry name" value="HisKA"/>
    <property type="match status" value="1"/>
</dbReference>
<dbReference type="InterPro" id="IPR003594">
    <property type="entry name" value="HATPase_dom"/>
</dbReference>
<dbReference type="InterPro" id="IPR004358">
    <property type="entry name" value="Sig_transdc_His_kin-like_C"/>
</dbReference>
<keyword evidence="13 14" id="KW-0472">Membrane</keyword>
<dbReference type="Gene3D" id="3.30.565.10">
    <property type="entry name" value="Histidine kinase-like ATPase, C-terminal domain"/>
    <property type="match status" value="1"/>
</dbReference>
<keyword evidence="10" id="KW-0067">ATP-binding</keyword>
<dbReference type="PRINTS" id="PR00344">
    <property type="entry name" value="BCTRLSENSOR"/>
</dbReference>
<keyword evidence="8" id="KW-0547">Nucleotide-binding</keyword>
<dbReference type="PANTHER" id="PTHR45528">
    <property type="entry name" value="SENSOR HISTIDINE KINASE CPXA"/>
    <property type="match status" value="1"/>
</dbReference>
<evidence type="ECO:0000313" key="18">
    <source>
        <dbReference type="Proteomes" id="UP000037392"/>
    </source>
</evidence>
<evidence type="ECO:0000256" key="2">
    <source>
        <dbReference type="ARBA" id="ARBA00004651"/>
    </source>
</evidence>
<evidence type="ECO:0000256" key="5">
    <source>
        <dbReference type="ARBA" id="ARBA00022553"/>
    </source>
</evidence>
<evidence type="ECO:0000256" key="9">
    <source>
        <dbReference type="ARBA" id="ARBA00022777"/>
    </source>
</evidence>
<evidence type="ECO:0000256" key="12">
    <source>
        <dbReference type="ARBA" id="ARBA00023012"/>
    </source>
</evidence>
<dbReference type="InterPro" id="IPR003661">
    <property type="entry name" value="HisK_dim/P_dom"/>
</dbReference>
<feature type="domain" description="Histidine kinase" evidence="15">
    <location>
        <begin position="268"/>
        <end position="487"/>
    </location>
</feature>
<comment type="caution">
    <text evidence="17">The sequence shown here is derived from an EMBL/GenBank/DDBJ whole genome shotgun (WGS) entry which is preliminary data.</text>
</comment>
<dbReference type="Pfam" id="PF02518">
    <property type="entry name" value="HATPase_c"/>
    <property type="match status" value="1"/>
</dbReference>
<dbReference type="InterPro" id="IPR003660">
    <property type="entry name" value="HAMP_dom"/>
</dbReference>
<dbReference type="GeneID" id="93166223"/>
<dbReference type="InterPro" id="IPR050398">
    <property type="entry name" value="HssS/ArlS-like"/>
</dbReference>
<dbReference type="SUPFAM" id="SSF47384">
    <property type="entry name" value="Homodimeric domain of signal transducing histidine kinase"/>
    <property type="match status" value="1"/>
</dbReference>
<evidence type="ECO:0000259" key="16">
    <source>
        <dbReference type="PROSITE" id="PS50885"/>
    </source>
</evidence>
<evidence type="ECO:0000313" key="17">
    <source>
        <dbReference type="EMBL" id="KMW17378.1"/>
    </source>
</evidence>
<dbReference type="EMBL" id="ADLK01000027">
    <property type="protein sequence ID" value="KMW17378.1"/>
    <property type="molecule type" value="Genomic_DNA"/>
</dbReference>
<dbReference type="Proteomes" id="UP000037392">
    <property type="component" value="Unassembled WGS sequence"/>
</dbReference>
<dbReference type="SUPFAM" id="SSF55874">
    <property type="entry name" value="ATPase domain of HSP90 chaperone/DNA topoisomerase II/histidine kinase"/>
    <property type="match status" value="1"/>
</dbReference>
<dbReference type="PANTHER" id="PTHR45528:SF1">
    <property type="entry name" value="SENSOR HISTIDINE KINASE CPXA"/>
    <property type="match status" value="1"/>
</dbReference>
<dbReference type="PATRIC" id="fig|742734.4.peg.3828"/>
<dbReference type="InterPro" id="IPR036890">
    <property type="entry name" value="HATPase_C_sf"/>
</dbReference>
<dbReference type="Pfam" id="PF00672">
    <property type="entry name" value="HAMP"/>
    <property type="match status" value="1"/>
</dbReference>
<evidence type="ECO:0000256" key="1">
    <source>
        <dbReference type="ARBA" id="ARBA00000085"/>
    </source>
</evidence>
<protein>
    <recommendedName>
        <fullName evidence="3">histidine kinase</fullName>
        <ecNumber evidence="3">2.7.13.3</ecNumber>
    </recommendedName>
</protein>
<dbReference type="OrthoDB" id="335833at2"/>
<evidence type="ECO:0000259" key="15">
    <source>
        <dbReference type="PROSITE" id="PS50109"/>
    </source>
</evidence>
<evidence type="ECO:0000256" key="13">
    <source>
        <dbReference type="ARBA" id="ARBA00023136"/>
    </source>
</evidence>
<organism evidence="17 18">
    <name type="scientific">[Clostridium] citroniae WAL-19142</name>
    <dbReference type="NCBI Taxonomy" id="742734"/>
    <lineage>
        <taxon>Bacteria</taxon>
        <taxon>Bacillati</taxon>
        <taxon>Bacillota</taxon>
        <taxon>Clostridia</taxon>
        <taxon>Lachnospirales</taxon>
        <taxon>Lachnospiraceae</taxon>
        <taxon>Enterocloster</taxon>
    </lineage>
</organism>
<dbReference type="AlphaFoldDB" id="A0A0J9BX46"/>
<dbReference type="SUPFAM" id="SSF158472">
    <property type="entry name" value="HAMP domain-like"/>
    <property type="match status" value="1"/>
</dbReference>
<comment type="subcellular location">
    <subcellularLocation>
        <location evidence="2">Cell membrane</location>
        <topology evidence="2">Multi-pass membrane protein</topology>
    </subcellularLocation>
</comment>
<dbReference type="Gene3D" id="6.10.340.10">
    <property type="match status" value="1"/>
</dbReference>
<dbReference type="RefSeq" id="WP_048930388.1">
    <property type="nucleotide sequence ID" value="NZ_KQ235880.1"/>
</dbReference>
<dbReference type="EC" id="2.7.13.3" evidence="3"/>
<proteinExistence type="predicted"/>
<feature type="domain" description="HAMP" evidence="16">
    <location>
        <begin position="201"/>
        <end position="253"/>
    </location>
</feature>
<dbReference type="Pfam" id="PF00512">
    <property type="entry name" value="HisKA"/>
    <property type="match status" value="1"/>
</dbReference>
<feature type="transmembrane region" description="Helical" evidence="14">
    <location>
        <begin position="12"/>
        <end position="34"/>
    </location>
</feature>
<dbReference type="CDD" id="cd06225">
    <property type="entry name" value="HAMP"/>
    <property type="match status" value="1"/>
</dbReference>
<reference evidence="17 18" key="1">
    <citation type="submission" date="2011-04" db="EMBL/GenBank/DDBJ databases">
        <title>The Genome Sequence of Clostridium citroniae WAL-19142.</title>
        <authorList>
            <consortium name="The Broad Institute Genome Sequencing Platform"/>
            <person name="Earl A."/>
            <person name="Ward D."/>
            <person name="Feldgarden M."/>
            <person name="Gevers D."/>
            <person name="Warren Y.A."/>
            <person name="Tyrrell K.L."/>
            <person name="Citron D.M."/>
            <person name="Goldstein E.J."/>
            <person name="Daigneault M."/>
            <person name="Allen-Vercoe E."/>
            <person name="Young S.K."/>
            <person name="Zeng Q."/>
            <person name="Gargeya S."/>
            <person name="Fitzgerald M."/>
            <person name="Haas B."/>
            <person name="Abouelleil A."/>
            <person name="Alvarado L."/>
            <person name="Arachchi H.M."/>
            <person name="Berlin A."/>
            <person name="Brown A."/>
            <person name="Chapman S.B."/>
            <person name="Chen Z."/>
            <person name="Dunbar C."/>
            <person name="Freedman E."/>
            <person name="Gearin G."/>
            <person name="Gellesch M."/>
            <person name="Goldberg J."/>
            <person name="Griggs A."/>
            <person name="Gujja S."/>
            <person name="Heilman E.R."/>
            <person name="Heiman D."/>
            <person name="Howarth C."/>
            <person name="Larson L."/>
            <person name="Lui A."/>
            <person name="MacDonald P.J."/>
            <person name="Mehta T."/>
            <person name="Montmayeur A."/>
            <person name="Murphy C."/>
            <person name="Neiman D."/>
            <person name="Pearson M."/>
            <person name="Priest M."/>
            <person name="Roberts A."/>
            <person name="Saif S."/>
            <person name="Shea T."/>
            <person name="Shenoy N."/>
            <person name="Sisk P."/>
            <person name="Stolte C."/>
            <person name="Sykes S."/>
            <person name="White J."/>
            <person name="Yandava C."/>
            <person name="Wortman J."/>
            <person name="Nusbaum C."/>
            <person name="Birren B."/>
        </authorList>
    </citation>
    <scope>NUCLEOTIDE SEQUENCE [LARGE SCALE GENOMIC DNA]</scope>
    <source>
        <strain evidence="17 18">WAL-19142</strain>
    </source>
</reference>
<dbReference type="CDD" id="cd00075">
    <property type="entry name" value="HATPase"/>
    <property type="match status" value="1"/>
</dbReference>
<dbReference type="SMART" id="SM00304">
    <property type="entry name" value="HAMP"/>
    <property type="match status" value="1"/>
</dbReference>
<evidence type="ECO:0000256" key="11">
    <source>
        <dbReference type="ARBA" id="ARBA00022989"/>
    </source>
</evidence>
<dbReference type="FunFam" id="3.30.565.10:FF:000006">
    <property type="entry name" value="Sensor histidine kinase WalK"/>
    <property type="match status" value="1"/>
</dbReference>
<evidence type="ECO:0000256" key="8">
    <source>
        <dbReference type="ARBA" id="ARBA00022741"/>
    </source>
</evidence>
<dbReference type="PROSITE" id="PS50885">
    <property type="entry name" value="HAMP"/>
    <property type="match status" value="1"/>
</dbReference>
<evidence type="ECO:0000256" key="6">
    <source>
        <dbReference type="ARBA" id="ARBA00022679"/>
    </source>
</evidence>
<dbReference type="GO" id="GO:0005524">
    <property type="term" value="F:ATP binding"/>
    <property type="evidence" value="ECO:0007669"/>
    <property type="project" value="UniProtKB-KW"/>
</dbReference>
<keyword evidence="11 14" id="KW-1133">Transmembrane helix</keyword>
<evidence type="ECO:0000256" key="4">
    <source>
        <dbReference type="ARBA" id="ARBA00022475"/>
    </source>
</evidence>
<keyword evidence="12" id="KW-0902">Two-component regulatory system</keyword>
<evidence type="ECO:0000256" key="10">
    <source>
        <dbReference type="ARBA" id="ARBA00022840"/>
    </source>
</evidence>
<dbReference type="GO" id="GO:0005886">
    <property type="term" value="C:plasma membrane"/>
    <property type="evidence" value="ECO:0007669"/>
    <property type="project" value="UniProtKB-SubCell"/>
</dbReference>
<dbReference type="GO" id="GO:0000155">
    <property type="term" value="F:phosphorelay sensor kinase activity"/>
    <property type="evidence" value="ECO:0007669"/>
    <property type="project" value="InterPro"/>
</dbReference>
<sequence>MTIRHKIRLSNLLMVFIPILVTGAVIIICMKTSWGGYWHTLETMYKDENGIQSAQGLIYTYKKELWERDWETAVFDKNEKMNNLELELANMGYYILVKKNGEQLYSNISEDDMEAAQAVAGSALDTAKMLTASRKSVSVIKYTFYRGDDSCSIIAVNNDHTDGNMKSYLQSYILRYIFIFAFLYFVLILLVNATLSWWISKSVLKPLEKLSFGANEIRDGNLDVEIDYDKKDEFGKVCQEFNEMREYLKQSVAQRMEYEERRRDLISGISHDLRTPLTSIRGYLDGLLEGIATTPQMRKRYLAAMKIRTSDLERLVDSLSEYNRLENSLYRCQMEQVDLKRYIESYLRENRGEAEKENVNIDFSCQDGVYYVLLDTSEFKRVFDNLFTNTIKYRTKRKSQVSIRLRRTDNGIMAELTFSDDGPGVPSESLERIFESFYRADAARTHAGEGSGIGLAVVKEIVNSHGGTIRAENRNGLTMIIRIPLKGEDMDE</sequence>
<evidence type="ECO:0000256" key="3">
    <source>
        <dbReference type="ARBA" id="ARBA00012438"/>
    </source>
</evidence>
<keyword evidence="6" id="KW-0808">Transferase</keyword>
<evidence type="ECO:0000256" key="14">
    <source>
        <dbReference type="SAM" id="Phobius"/>
    </source>
</evidence>
<accession>A0A0J9BX46</accession>
<comment type="catalytic activity">
    <reaction evidence="1">
        <text>ATP + protein L-histidine = ADP + protein N-phospho-L-histidine.</text>
        <dbReference type="EC" id="2.7.13.3"/>
    </reaction>
</comment>
<dbReference type="SMART" id="SM00387">
    <property type="entry name" value="HATPase_c"/>
    <property type="match status" value="1"/>
</dbReference>
<dbReference type="InterPro" id="IPR005467">
    <property type="entry name" value="His_kinase_dom"/>
</dbReference>
<feature type="transmembrane region" description="Helical" evidence="14">
    <location>
        <begin position="173"/>
        <end position="199"/>
    </location>
</feature>
<keyword evidence="9" id="KW-0418">Kinase</keyword>
<keyword evidence="5" id="KW-0597">Phosphoprotein</keyword>
<keyword evidence="7 14" id="KW-0812">Transmembrane</keyword>
<name>A0A0J9BX46_9FIRM</name>
<dbReference type="InterPro" id="IPR036097">
    <property type="entry name" value="HisK_dim/P_sf"/>
</dbReference>
<dbReference type="PROSITE" id="PS50109">
    <property type="entry name" value="HIS_KIN"/>
    <property type="match status" value="1"/>
</dbReference>
<evidence type="ECO:0000256" key="7">
    <source>
        <dbReference type="ARBA" id="ARBA00022692"/>
    </source>
</evidence>
<dbReference type="Gene3D" id="1.10.287.130">
    <property type="match status" value="1"/>
</dbReference>